<name>J1HNW1_9ACTO</name>
<gene>
    <name evidence="1" type="ORF">HMPREF1317_2186</name>
</gene>
<comment type="caution">
    <text evidence="1">The sequence shown here is derived from an EMBL/GenBank/DDBJ whole genome shotgun (WGS) entry which is preliminary data.</text>
</comment>
<reference evidence="1 2" key="1">
    <citation type="submission" date="2012-05" db="EMBL/GenBank/DDBJ databases">
        <authorList>
            <person name="Harkins D.M."/>
            <person name="Madupu R."/>
            <person name="Durkin A.S."/>
            <person name="Torralba M."/>
            <person name="Methe B."/>
            <person name="Sutton G.G."/>
            <person name="Nelson K.E."/>
        </authorList>
    </citation>
    <scope>NUCLEOTIDE SEQUENCE [LARGE SCALE GENOMIC DNA]</scope>
    <source>
        <strain evidence="1 2">F0490</strain>
    </source>
</reference>
<sequence>MGALLEVARTRMEVTGRTRPGFVRPRAMMRWAHARKQRPRNGLMARGGHRARLAPLLGGRR</sequence>
<evidence type="ECO:0000313" key="2">
    <source>
        <dbReference type="Proteomes" id="UP000004578"/>
    </source>
</evidence>
<organism evidence="1 2">
    <name type="scientific">Schaalia georgiae F0490</name>
    <dbReference type="NCBI Taxonomy" id="1125717"/>
    <lineage>
        <taxon>Bacteria</taxon>
        <taxon>Bacillati</taxon>
        <taxon>Actinomycetota</taxon>
        <taxon>Actinomycetes</taxon>
        <taxon>Actinomycetales</taxon>
        <taxon>Actinomycetaceae</taxon>
        <taxon>Schaalia</taxon>
    </lineage>
</organism>
<keyword evidence="2" id="KW-1185">Reference proteome</keyword>
<accession>J1HNW1</accession>
<protein>
    <submittedName>
        <fullName evidence="1">Uncharacterized protein</fullName>
    </submittedName>
</protein>
<dbReference type="AlphaFoldDB" id="J1HNW1"/>
<dbReference type="Proteomes" id="UP000004578">
    <property type="component" value="Unassembled WGS sequence"/>
</dbReference>
<dbReference type="EMBL" id="AKFS01000093">
    <property type="protein sequence ID" value="EJF47278.1"/>
    <property type="molecule type" value="Genomic_DNA"/>
</dbReference>
<evidence type="ECO:0000313" key="1">
    <source>
        <dbReference type="EMBL" id="EJF47278.1"/>
    </source>
</evidence>
<proteinExistence type="predicted"/>